<gene>
    <name evidence="1" type="ORF">PR048_024092</name>
</gene>
<sequence length="104" mass="11749">MGAAVMFGSRSGVPTLFKEKFPSIVVWHCANRRLELSINDAVKEVGGMNKWTSLCTNVRNSNIKSGGNFVHKMGHFQLQHSRCSVAKLRSYGFTFLRSQERQDK</sequence>
<dbReference type="Proteomes" id="UP001159363">
    <property type="component" value="Chromosome 8"/>
</dbReference>
<keyword evidence="2" id="KW-1185">Reference proteome</keyword>
<reference evidence="1 2" key="1">
    <citation type="submission" date="2023-02" db="EMBL/GenBank/DDBJ databases">
        <title>LHISI_Scaffold_Assembly.</title>
        <authorList>
            <person name="Stuart O.P."/>
            <person name="Cleave R."/>
            <person name="Magrath M.J.L."/>
            <person name="Mikheyev A.S."/>
        </authorList>
    </citation>
    <scope>NUCLEOTIDE SEQUENCE [LARGE SCALE GENOMIC DNA]</scope>
    <source>
        <strain evidence="1">Daus_M_001</strain>
        <tissue evidence="1">Leg muscle</tissue>
    </source>
</reference>
<evidence type="ECO:0000313" key="2">
    <source>
        <dbReference type="Proteomes" id="UP001159363"/>
    </source>
</evidence>
<name>A0ABQ9GVZ3_9NEOP</name>
<accession>A0ABQ9GVZ3</accession>
<proteinExistence type="predicted"/>
<organism evidence="1 2">
    <name type="scientific">Dryococelus australis</name>
    <dbReference type="NCBI Taxonomy" id="614101"/>
    <lineage>
        <taxon>Eukaryota</taxon>
        <taxon>Metazoa</taxon>
        <taxon>Ecdysozoa</taxon>
        <taxon>Arthropoda</taxon>
        <taxon>Hexapoda</taxon>
        <taxon>Insecta</taxon>
        <taxon>Pterygota</taxon>
        <taxon>Neoptera</taxon>
        <taxon>Polyneoptera</taxon>
        <taxon>Phasmatodea</taxon>
        <taxon>Verophasmatodea</taxon>
        <taxon>Anareolatae</taxon>
        <taxon>Phasmatidae</taxon>
        <taxon>Eurycanthinae</taxon>
        <taxon>Dryococelus</taxon>
    </lineage>
</organism>
<dbReference type="EMBL" id="JARBHB010000009">
    <property type="protein sequence ID" value="KAJ8876183.1"/>
    <property type="molecule type" value="Genomic_DNA"/>
</dbReference>
<comment type="caution">
    <text evidence="1">The sequence shown here is derived from an EMBL/GenBank/DDBJ whole genome shotgun (WGS) entry which is preliminary data.</text>
</comment>
<evidence type="ECO:0000313" key="1">
    <source>
        <dbReference type="EMBL" id="KAJ8876183.1"/>
    </source>
</evidence>
<protein>
    <submittedName>
        <fullName evidence="1">Uncharacterized protein</fullName>
    </submittedName>
</protein>